<evidence type="ECO:0000313" key="4">
    <source>
        <dbReference type="Proteomes" id="UP000765509"/>
    </source>
</evidence>
<name>A0A9Q3GJE4_9BASI</name>
<evidence type="ECO:0000259" key="2">
    <source>
        <dbReference type="Pfam" id="PF20515"/>
    </source>
</evidence>
<comment type="caution">
    <text evidence="3">The sequence shown here is derived from an EMBL/GenBank/DDBJ whole genome shotgun (WGS) entry which is preliminary data.</text>
</comment>
<keyword evidence="1" id="KW-0472">Membrane</keyword>
<sequence>MMNQNSLSKRTHKDKCLNHSFCKNKGSYEEQEYHEEIEEGEISEEAEEGEIVEEAEEGEFIEKAPNNLKIKRIQVHNQLNNDNYRFYQDEKTKDLVCMIKFHSLEKTKDQNSVAFQLSNIIQDFHYMAQNCLHQKTNKFLIGGKMKCLGFRGGYDKGKSAGVYTLDKKCLSERKVTDEELWNKLPNYNSFLSYISYLFTKDGSTNNERLMKQWRLQSLENSEWNYKDKIKIGYYSQMYQSLIMIFITMLIVTTIQTILHMAYSVT</sequence>
<reference evidence="3" key="1">
    <citation type="submission" date="2021-03" db="EMBL/GenBank/DDBJ databases">
        <title>Draft genome sequence of rust myrtle Austropuccinia psidii MF-1, a brazilian biotype.</title>
        <authorList>
            <person name="Quecine M.C."/>
            <person name="Pachon D.M.R."/>
            <person name="Bonatelli M.L."/>
            <person name="Correr F.H."/>
            <person name="Franceschini L.M."/>
            <person name="Leite T.F."/>
            <person name="Margarido G.R.A."/>
            <person name="Almeida C.A."/>
            <person name="Ferrarezi J.A."/>
            <person name="Labate C.A."/>
        </authorList>
    </citation>
    <scope>NUCLEOTIDE SEQUENCE</scope>
    <source>
        <strain evidence="3">MF-1</strain>
    </source>
</reference>
<dbReference type="EMBL" id="AVOT02002134">
    <property type="protein sequence ID" value="MBW0469284.1"/>
    <property type="molecule type" value="Genomic_DNA"/>
</dbReference>
<keyword evidence="4" id="KW-1185">Reference proteome</keyword>
<dbReference type="Proteomes" id="UP000765509">
    <property type="component" value="Unassembled WGS sequence"/>
</dbReference>
<dbReference type="Pfam" id="PF20515">
    <property type="entry name" value="2OG-FeII_Oxy_6"/>
    <property type="match status" value="1"/>
</dbReference>
<protein>
    <recommendedName>
        <fullName evidence="2">Tet-like 2OG-Fe(II) oxygenase domain-containing protein</fullName>
    </recommendedName>
</protein>
<feature type="domain" description="Tet-like 2OG-Fe(II) oxygenase" evidence="2">
    <location>
        <begin position="127"/>
        <end position="225"/>
    </location>
</feature>
<dbReference type="OrthoDB" id="2496844at2759"/>
<feature type="transmembrane region" description="Helical" evidence="1">
    <location>
        <begin position="240"/>
        <end position="262"/>
    </location>
</feature>
<keyword evidence="1" id="KW-1133">Transmembrane helix</keyword>
<evidence type="ECO:0000313" key="3">
    <source>
        <dbReference type="EMBL" id="MBW0469284.1"/>
    </source>
</evidence>
<accession>A0A9Q3GJE4</accession>
<keyword evidence="1" id="KW-0812">Transmembrane</keyword>
<organism evidence="3 4">
    <name type="scientific">Austropuccinia psidii MF-1</name>
    <dbReference type="NCBI Taxonomy" id="1389203"/>
    <lineage>
        <taxon>Eukaryota</taxon>
        <taxon>Fungi</taxon>
        <taxon>Dikarya</taxon>
        <taxon>Basidiomycota</taxon>
        <taxon>Pucciniomycotina</taxon>
        <taxon>Pucciniomycetes</taxon>
        <taxon>Pucciniales</taxon>
        <taxon>Sphaerophragmiaceae</taxon>
        <taxon>Austropuccinia</taxon>
    </lineage>
</organism>
<proteinExistence type="predicted"/>
<evidence type="ECO:0000256" key="1">
    <source>
        <dbReference type="SAM" id="Phobius"/>
    </source>
</evidence>
<dbReference type="InterPro" id="IPR046798">
    <property type="entry name" value="2OG-FeII_Oxy_6"/>
</dbReference>
<gene>
    <name evidence="3" type="ORF">O181_008999</name>
</gene>
<dbReference type="AlphaFoldDB" id="A0A9Q3GJE4"/>